<dbReference type="InterPro" id="IPR009072">
    <property type="entry name" value="Histone-fold"/>
</dbReference>
<proteinExistence type="predicted"/>
<organism evidence="1">
    <name type="scientific">Rhizopus microsporus var. microsporus</name>
    <dbReference type="NCBI Taxonomy" id="86635"/>
    <lineage>
        <taxon>Eukaryota</taxon>
        <taxon>Fungi</taxon>
        <taxon>Fungi incertae sedis</taxon>
        <taxon>Mucoromycota</taxon>
        <taxon>Mucoromycotina</taxon>
        <taxon>Mucoromycetes</taxon>
        <taxon>Mucorales</taxon>
        <taxon>Mucorineae</taxon>
        <taxon>Rhizopodaceae</taxon>
        <taxon>Rhizopus</taxon>
    </lineage>
</organism>
<dbReference type="Proteomes" id="UP000242414">
    <property type="component" value="Unassembled WGS sequence"/>
</dbReference>
<dbReference type="Gene3D" id="1.10.20.10">
    <property type="entry name" value="Histone, subunit A"/>
    <property type="match status" value="1"/>
</dbReference>
<gene>
    <name evidence="1" type="ORF">BCV72DRAFT_300873</name>
</gene>
<dbReference type="VEuPathDB" id="FungiDB:BCV72DRAFT_300873"/>
<name>A0A1X0RHQ0_RHIZD</name>
<sequence length="86" mass="9929">MRSDEFDREKLRKIITKKLGGMKLAPNVELLIYLDFLCFMEDLAKSAEATSLKKNHSAVNRSDIMEALEVCLIDLTGRDTLTWFYI</sequence>
<dbReference type="GO" id="GO:0046982">
    <property type="term" value="F:protein heterodimerization activity"/>
    <property type="evidence" value="ECO:0007669"/>
    <property type="project" value="InterPro"/>
</dbReference>
<dbReference type="AlphaFoldDB" id="A0A1X0RHQ0"/>
<dbReference type="EMBL" id="KV921856">
    <property type="protein sequence ID" value="ORE11582.1"/>
    <property type="molecule type" value="Genomic_DNA"/>
</dbReference>
<evidence type="ECO:0008006" key="2">
    <source>
        <dbReference type="Google" id="ProtNLM"/>
    </source>
</evidence>
<reference evidence="1" key="1">
    <citation type="journal article" date="2016" name="Proc. Natl. Acad. Sci. U.S.A.">
        <title>Lipid metabolic changes in an early divergent fungus govern the establishment of a mutualistic symbiosis with endobacteria.</title>
        <authorList>
            <person name="Lastovetsky O.A."/>
            <person name="Gaspar M.L."/>
            <person name="Mondo S.J."/>
            <person name="LaButti K.M."/>
            <person name="Sandor L."/>
            <person name="Grigoriev I.V."/>
            <person name="Henry S.A."/>
            <person name="Pawlowska T.E."/>
        </authorList>
    </citation>
    <scope>NUCLEOTIDE SEQUENCE [LARGE SCALE GENOMIC DNA]</scope>
    <source>
        <strain evidence="1">ATCC 52814</strain>
    </source>
</reference>
<evidence type="ECO:0000313" key="1">
    <source>
        <dbReference type="EMBL" id="ORE11582.1"/>
    </source>
</evidence>
<accession>A0A1X0RHQ0</accession>
<dbReference type="CDD" id="cd13732">
    <property type="entry name" value="HFD_CENP-W"/>
    <property type="match status" value="1"/>
</dbReference>
<protein>
    <recommendedName>
        <fullName evidence="2">Transcription factor CBF/NF-Y/archaeal histone domain-containing protein</fullName>
    </recommendedName>
</protein>